<dbReference type="Proteomes" id="UP000325161">
    <property type="component" value="Chromosome"/>
</dbReference>
<dbReference type="InterPro" id="IPR013429">
    <property type="entry name" value="Regulatory_FmdB_Zinc_ribbon"/>
</dbReference>
<dbReference type="NCBIfam" id="TIGR02605">
    <property type="entry name" value="CxxC_CxxC_SSSS"/>
    <property type="match status" value="1"/>
</dbReference>
<evidence type="ECO:0000313" key="4">
    <source>
        <dbReference type="Proteomes" id="UP000325161"/>
    </source>
</evidence>
<protein>
    <submittedName>
        <fullName evidence="3">Zinc ribbon domain-containing protein</fullName>
    </submittedName>
</protein>
<evidence type="ECO:0000313" key="3">
    <source>
        <dbReference type="EMBL" id="QEI04720.1"/>
    </source>
</evidence>
<organism evidence="3 4">
    <name type="scientific">Pigmentiphaga aceris</name>
    <dbReference type="NCBI Taxonomy" id="1940612"/>
    <lineage>
        <taxon>Bacteria</taxon>
        <taxon>Pseudomonadati</taxon>
        <taxon>Pseudomonadota</taxon>
        <taxon>Betaproteobacteria</taxon>
        <taxon>Burkholderiales</taxon>
        <taxon>Alcaligenaceae</taxon>
        <taxon>Pigmentiphaga</taxon>
    </lineage>
</organism>
<accession>A0A5C0AUY4</accession>
<dbReference type="RefSeq" id="WP_148812296.1">
    <property type="nucleotide sequence ID" value="NZ_CP043046.1"/>
</dbReference>
<proteinExistence type="predicted"/>
<name>A0A5C0AUY4_9BURK</name>
<feature type="domain" description="Putative regulatory protein FmdB zinc ribbon" evidence="2">
    <location>
        <begin position="1"/>
        <end position="42"/>
    </location>
</feature>
<dbReference type="AlphaFoldDB" id="A0A5C0AUY4"/>
<dbReference type="OrthoDB" id="9813321at2"/>
<dbReference type="EMBL" id="CP043046">
    <property type="protein sequence ID" value="QEI04720.1"/>
    <property type="molecule type" value="Genomic_DNA"/>
</dbReference>
<evidence type="ECO:0000256" key="1">
    <source>
        <dbReference type="SAM" id="MobiDB-lite"/>
    </source>
</evidence>
<dbReference type="SMART" id="SM00834">
    <property type="entry name" value="CxxC_CXXC_SSSS"/>
    <property type="match status" value="1"/>
</dbReference>
<sequence>MPLYEYRCADCGDFAAMRSMARYQEPAACPACGASSPRVLISAPALASMSGVLRKSIEVNERSAHAPRSSSGGHGMSCSCCKGGSKAGALPSRTVKGADGSKRFPSARPWMISH</sequence>
<gene>
    <name evidence="3" type="ORF">FXN63_01830</name>
</gene>
<dbReference type="KEGG" id="pacr:FXN63_01830"/>
<evidence type="ECO:0000259" key="2">
    <source>
        <dbReference type="SMART" id="SM00834"/>
    </source>
</evidence>
<feature type="region of interest" description="Disordered" evidence="1">
    <location>
        <begin position="85"/>
        <end position="114"/>
    </location>
</feature>
<dbReference type="Pfam" id="PF09723">
    <property type="entry name" value="Zn_ribbon_8"/>
    <property type="match status" value="1"/>
</dbReference>
<keyword evidence="4" id="KW-1185">Reference proteome</keyword>
<reference evidence="3 4" key="1">
    <citation type="submission" date="2019-08" db="EMBL/GenBank/DDBJ databases">
        <title>Amphibian skin-associated Pigmentiphaga: genome sequence and occurrence across geography and hosts.</title>
        <authorList>
            <person name="Bletz M.C."/>
            <person name="Bunk B."/>
            <person name="Sproeer C."/>
            <person name="Biwer P."/>
            <person name="Reiter S."/>
            <person name="Rabemananjara F.C.E."/>
            <person name="Schulz S."/>
            <person name="Overmann J."/>
            <person name="Vences M."/>
        </authorList>
    </citation>
    <scope>NUCLEOTIDE SEQUENCE [LARGE SCALE GENOMIC DNA]</scope>
    <source>
        <strain evidence="3 4">Mada1488</strain>
    </source>
</reference>